<evidence type="ECO:0000256" key="1">
    <source>
        <dbReference type="SAM" id="Phobius"/>
    </source>
</evidence>
<organism evidence="2 3">
    <name type="scientific">Cladophialophora chaetospira</name>
    <dbReference type="NCBI Taxonomy" id="386627"/>
    <lineage>
        <taxon>Eukaryota</taxon>
        <taxon>Fungi</taxon>
        <taxon>Dikarya</taxon>
        <taxon>Ascomycota</taxon>
        <taxon>Pezizomycotina</taxon>
        <taxon>Eurotiomycetes</taxon>
        <taxon>Chaetothyriomycetidae</taxon>
        <taxon>Chaetothyriales</taxon>
        <taxon>Herpotrichiellaceae</taxon>
        <taxon>Cladophialophora</taxon>
    </lineage>
</organism>
<dbReference type="EMBL" id="JAPDRK010000012">
    <property type="protein sequence ID" value="KAJ9607224.1"/>
    <property type="molecule type" value="Genomic_DNA"/>
</dbReference>
<gene>
    <name evidence="2" type="ORF">H2200_008296</name>
</gene>
<proteinExistence type="predicted"/>
<feature type="transmembrane region" description="Helical" evidence="1">
    <location>
        <begin position="313"/>
        <end position="332"/>
    </location>
</feature>
<keyword evidence="3" id="KW-1185">Reference proteome</keyword>
<name>A0AA39CFZ4_9EURO</name>
<dbReference type="AlphaFoldDB" id="A0AA39CFZ4"/>
<accession>A0AA39CFZ4</accession>
<evidence type="ECO:0000313" key="2">
    <source>
        <dbReference type="EMBL" id="KAJ9607224.1"/>
    </source>
</evidence>
<protein>
    <submittedName>
        <fullName evidence="2">Uncharacterized protein</fullName>
    </submittedName>
</protein>
<sequence>MTYRDSNHLKSPISSRDRTALIKGLWNLQNALPENARYEDGAYLDYYLNQCTYAPQHEEHILVTSRSDMIELAKEIMNGASRDQLVRHLSLKYPESGEEMEVDRDVQINNSIDLAVRLVSMVDIGKPCCRYLSRQPLLWKHGSRQKFINDHFDKPIELGNNVKLGAFFNGRNLERIGRFRIDWTSNLADHLRCTGDGDKVVAIFHQATFLKHQESSILPPELVNETRATLALLFPQSDRQTSEWFKKLRSKTPCLDGQVVQCGALRPDDRRIEKFRFWHDRLVLLKEAFDETKPSTIPQFWYDRRNGVQWHTFWVAILVLILTVVFGVVQSVEGALQAYKAYYPTVAKAD</sequence>
<keyword evidence="1" id="KW-0472">Membrane</keyword>
<dbReference type="Proteomes" id="UP001172673">
    <property type="component" value="Unassembled WGS sequence"/>
</dbReference>
<reference evidence="2" key="1">
    <citation type="submission" date="2022-10" db="EMBL/GenBank/DDBJ databases">
        <title>Culturing micro-colonial fungi from biological soil crusts in the Mojave desert and describing Neophaeococcomyces mojavensis, and introducing the new genera and species Taxawa tesnikishii.</title>
        <authorList>
            <person name="Kurbessoian T."/>
            <person name="Stajich J.E."/>
        </authorList>
    </citation>
    <scope>NUCLEOTIDE SEQUENCE</scope>
    <source>
        <strain evidence="2">TK_41</strain>
    </source>
</reference>
<evidence type="ECO:0000313" key="3">
    <source>
        <dbReference type="Proteomes" id="UP001172673"/>
    </source>
</evidence>
<keyword evidence="1" id="KW-1133">Transmembrane helix</keyword>
<keyword evidence="1" id="KW-0812">Transmembrane</keyword>
<comment type="caution">
    <text evidence="2">The sequence shown here is derived from an EMBL/GenBank/DDBJ whole genome shotgun (WGS) entry which is preliminary data.</text>
</comment>